<feature type="compositionally biased region" description="Polar residues" evidence="6">
    <location>
        <begin position="402"/>
        <end position="413"/>
    </location>
</feature>
<dbReference type="InterPro" id="IPR037278">
    <property type="entry name" value="ARFGAP/RecO"/>
</dbReference>
<keyword evidence="4" id="KW-0862">Zinc</keyword>
<proteinExistence type="predicted"/>
<organism evidence="8">
    <name type="scientific">Photinus pyralis</name>
    <name type="common">Common eastern firefly</name>
    <name type="synonym">Lampyris pyralis</name>
    <dbReference type="NCBI Taxonomy" id="7054"/>
    <lineage>
        <taxon>Eukaryota</taxon>
        <taxon>Metazoa</taxon>
        <taxon>Ecdysozoa</taxon>
        <taxon>Arthropoda</taxon>
        <taxon>Hexapoda</taxon>
        <taxon>Insecta</taxon>
        <taxon>Pterygota</taxon>
        <taxon>Neoptera</taxon>
        <taxon>Endopterygota</taxon>
        <taxon>Coleoptera</taxon>
        <taxon>Polyphaga</taxon>
        <taxon>Elateriformia</taxon>
        <taxon>Elateroidea</taxon>
        <taxon>Lampyridae</taxon>
        <taxon>Lampyrinae</taxon>
        <taxon>Photinus</taxon>
    </lineage>
</organism>
<dbReference type="GO" id="GO:0008270">
    <property type="term" value="F:zinc ion binding"/>
    <property type="evidence" value="ECO:0007669"/>
    <property type="project" value="UniProtKB-KW"/>
</dbReference>
<evidence type="ECO:0000313" key="8">
    <source>
        <dbReference type="EMBL" id="JAV61223.1"/>
    </source>
</evidence>
<dbReference type="GO" id="GO:0005096">
    <property type="term" value="F:GTPase activator activity"/>
    <property type="evidence" value="ECO:0007669"/>
    <property type="project" value="UniProtKB-KW"/>
</dbReference>
<evidence type="ECO:0000256" key="3">
    <source>
        <dbReference type="ARBA" id="ARBA00022771"/>
    </source>
</evidence>
<feature type="compositionally biased region" description="Polar residues" evidence="6">
    <location>
        <begin position="358"/>
        <end position="380"/>
    </location>
</feature>
<evidence type="ECO:0000259" key="7">
    <source>
        <dbReference type="PROSITE" id="PS50115"/>
    </source>
</evidence>
<dbReference type="SMART" id="SM00105">
    <property type="entry name" value="ArfGap"/>
    <property type="match status" value="1"/>
</dbReference>
<sequence length="450" mass="49898">MASPRTRRALQQLKPLDENDKCFECGAHNPQWASVTYGIWICLECSGKHRGLGVHLSFVRSVTMDKWKDIELEKMKVGGNYKARVFFEAQSDWDDKMMIHQKYNTKAAALYRDKITTLAQGQTWDEKKSSAQKYTGSIVNSNSYNSSNNHSSNTNSYNSYGGDGYQNGSGYQNSYNSPDFKDQKEAFFNKIQAENASRRDDLPPSQGGKYSGFGFTREAPPRSQSQEFFDTTLSSLANGWSIFSTTATKVASKASESAIKYGGMATQKVADISMQVGEKVKEGTLLEEVGSQVVSLSNKVGEFGRKGWQEVTGNSGGRSDYQSGGYGQVGGDNYHSPGERSSLVNSGSGSGKGDEDWSWTSQQGSKVSSPKTPNHNWDSSLSYQSDSLGYHSDVIGYQSNCTDNLNNLKISSPTEKRSSKKEKDKKTKEQKKSTWDDKWGDDELWESLNK</sequence>
<dbReference type="GO" id="GO:0030100">
    <property type="term" value="P:regulation of endocytosis"/>
    <property type="evidence" value="ECO:0007669"/>
    <property type="project" value="TreeGrafter"/>
</dbReference>
<dbReference type="GO" id="GO:0000139">
    <property type="term" value="C:Golgi membrane"/>
    <property type="evidence" value="ECO:0007669"/>
    <property type="project" value="TreeGrafter"/>
</dbReference>
<keyword evidence="1" id="KW-0343">GTPase activation</keyword>
<dbReference type="PRINTS" id="PR00405">
    <property type="entry name" value="REVINTRACTNG"/>
</dbReference>
<dbReference type="EMBL" id="GEZM01082916">
    <property type="protein sequence ID" value="JAV61223.1"/>
    <property type="molecule type" value="Transcribed_RNA"/>
</dbReference>
<dbReference type="Gene3D" id="1.10.220.150">
    <property type="entry name" value="Arf GTPase activating protein"/>
    <property type="match status" value="1"/>
</dbReference>
<reference evidence="8" key="1">
    <citation type="journal article" date="2016" name="Sci. Rep.">
        <title>Molecular characterization of firefly nuptial gifts: a multi-omics approach sheds light on postcopulatory sexual selection.</title>
        <authorList>
            <person name="Al-Wathiqui N."/>
            <person name="Fallon T.R."/>
            <person name="South A."/>
            <person name="Weng J.K."/>
            <person name="Lewis S.M."/>
        </authorList>
    </citation>
    <scope>NUCLEOTIDE SEQUENCE</scope>
</reference>
<dbReference type="PANTHER" id="PTHR46395">
    <property type="entry name" value="ADP-RIBOSYLATION FACTOR GTPASE-ACTIVATING PROTEIN 1"/>
    <property type="match status" value="1"/>
</dbReference>
<dbReference type="GO" id="GO:0032012">
    <property type="term" value="P:regulation of ARF protein signal transduction"/>
    <property type="evidence" value="ECO:0007669"/>
    <property type="project" value="TreeGrafter"/>
</dbReference>
<accession>A0A1Y1KIE9</accession>
<feature type="compositionally biased region" description="Basic and acidic residues" evidence="6">
    <location>
        <begin position="414"/>
        <end position="438"/>
    </location>
</feature>
<keyword evidence="10" id="KW-1185">Reference proteome</keyword>
<dbReference type="InterPro" id="IPR038508">
    <property type="entry name" value="ArfGAP_dom_sf"/>
</dbReference>
<dbReference type="AlphaFoldDB" id="A0A1Y1KIE9"/>
<feature type="region of interest" description="Disordered" evidence="6">
    <location>
        <begin position="141"/>
        <end position="176"/>
    </location>
</feature>
<keyword evidence="2" id="KW-0479">Metal-binding</keyword>
<dbReference type="CDD" id="cd08830">
    <property type="entry name" value="ArfGap_ArfGap1"/>
    <property type="match status" value="1"/>
</dbReference>
<evidence type="ECO:0000256" key="1">
    <source>
        <dbReference type="ARBA" id="ARBA00022468"/>
    </source>
</evidence>
<feature type="domain" description="Arf-GAP" evidence="7">
    <location>
        <begin position="7"/>
        <end position="124"/>
    </location>
</feature>
<evidence type="ECO:0000313" key="9">
    <source>
        <dbReference type="EMBL" id="KAB0796588.1"/>
    </source>
</evidence>
<reference evidence="9 10" key="2">
    <citation type="journal article" date="2018" name="Elife">
        <title>Firefly genomes illuminate parallel origins of bioluminescence in beetles.</title>
        <authorList>
            <person name="Fallon T.R."/>
            <person name="Lower S.E."/>
            <person name="Chang C.H."/>
            <person name="Bessho-Uehara M."/>
            <person name="Martin G.J."/>
            <person name="Bewick A.J."/>
            <person name="Behringer M."/>
            <person name="Debat H.J."/>
            <person name="Wong I."/>
            <person name="Day J.C."/>
            <person name="Suvorov A."/>
            <person name="Silva C.J."/>
            <person name="Stanger-Hall K.F."/>
            <person name="Hall D.W."/>
            <person name="Schmitz R.J."/>
            <person name="Nelson D.R."/>
            <person name="Lewis S.M."/>
            <person name="Shigenobu S."/>
            <person name="Bybee S.M."/>
            <person name="Larracuente A.M."/>
            <person name="Oba Y."/>
            <person name="Weng J.K."/>
        </authorList>
    </citation>
    <scope>NUCLEOTIDE SEQUENCE [LARGE SCALE GENOMIC DNA]</scope>
    <source>
        <strain evidence="9">1611_PpyrPB1</strain>
        <tissue evidence="9">Whole body</tissue>
    </source>
</reference>
<dbReference type="Proteomes" id="UP000327044">
    <property type="component" value="Unassembled WGS sequence"/>
</dbReference>
<reference evidence="9" key="3">
    <citation type="submission" date="2019-08" db="EMBL/GenBank/DDBJ databases">
        <authorList>
            <consortium name="Photinus pyralis genome working group"/>
            <person name="Fallon T.R."/>
            <person name="Sander Lower S.E."/>
            <person name="Weng J.-K."/>
        </authorList>
    </citation>
    <scope>NUCLEOTIDE SEQUENCE</scope>
    <source>
        <strain evidence="9">1611_PpyrPB1</strain>
        <tissue evidence="9">Whole body</tissue>
    </source>
</reference>
<dbReference type="Pfam" id="PF01412">
    <property type="entry name" value="ArfGap"/>
    <property type="match status" value="1"/>
</dbReference>
<dbReference type="FunFam" id="1.10.220.150:FF:000014">
    <property type="entry name" value="ADP-ribosylation factor GTPase-activating protein"/>
    <property type="match status" value="1"/>
</dbReference>
<evidence type="ECO:0000313" key="10">
    <source>
        <dbReference type="Proteomes" id="UP000327044"/>
    </source>
</evidence>
<evidence type="ECO:0000256" key="5">
    <source>
        <dbReference type="PROSITE-ProRule" id="PRU00288"/>
    </source>
</evidence>
<dbReference type="EMBL" id="VVIM01000007">
    <property type="protein sequence ID" value="KAB0796588.1"/>
    <property type="molecule type" value="Genomic_DNA"/>
</dbReference>
<dbReference type="InterPro" id="IPR001164">
    <property type="entry name" value="ArfGAP_dom"/>
</dbReference>
<dbReference type="OrthoDB" id="983479at2759"/>
<feature type="compositionally biased region" description="Low complexity" evidence="6">
    <location>
        <begin position="141"/>
        <end position="160"/>
    </location>
</feature>
<evidence type="ECO:0000256" key="4">
    <source>
        <dbReference type="ARBA" id="ARBA00022833"/>
    </source>
</evidence>
<dbReference type="InParanoid" id="A0A1Y1KIE9"/>
<protein>
    <recommendedName>
        <fullName evidence="7">Arf-GAP domain-containing protein</fullName>
    </recommendedName>
</protein>
<feature type="region of interest" description="Disordered" evidence="6">
    <location>
        <begin position="311"/>
        <end position="380"/>
    </location>
</feature>
<evidence type="ECO:0000256" key="2">
    <source>
        <dbReference type="ARBA" id="ARBA00022723"/>
    </source>
</evidence>
<evidence type="ECO:0000256" key="6">
    <source>
        <dbReference type="SAM" id="MobiDB-lite"/>
    </source>
</evidence>
<keyword evidence="3 5" id="KW-0863">Zinc-finger</keyword>
<dbReference type="PANTHER" id="PTHR46395:SF1">
    <property type="entry name" value="ADP-RIBOSYLATION FACTOR GTPASE-ACTIVATING PROTEIN 1"/>
    <property type="match status" value="1"/>
</dbReference>
<name>A0A1Y1KIE9_PHOPY</name>
<dbReference type="SUPFAM" id="SSF57863">
    <property type="entry name" value="ArfGap/RecO-like zinc finger"/>
    <property type="match status" value="1"/>
</dbReference>
<dbReference type="FunCoup" id="A0A1Y1KIE9">
    <property type="interactions" value="2191"/>
</dbReference>
<feature type="region of interest" description="Disordered" evidence="6">
    <location>
        <begin position="402"/>
        <end position="441"/>
    </location>
</feature>
<dbReference type="PROSITE" id="PS50115">
    <property type="entry name" value="ARFGAP"/>
    <property type="match status" value="1"/>
</dbReference>
<gene>
    <name evidence="9" type="ORF">PPYR_10649</name>
</gene>